<evidence type="ECO:0000313" key="3">
    <source>
        <dbReference type="EMBL" id="KAF7837035.1"/>
    </source>
</evidence>
<proteinExistence type="predicted"/>
<dbReference type="OrthoDB" id="10040922at2759"/>
<dbReference type="GO" id="GO:0005886">
    <property type="term" value="C:plasma membrane"/>
    <property type="evidence" value="ECO:0007669"/>
    <property type="project" value="UniProtKB-SubCell"/>
</dbReference>
<organism evidence="3 4">
    <name type="scientific">Senna tora</name>
    <dbReference type="NCBI Taxonomy" id="362788"/>
    <lineage>
        <taxon>Eukaryota</taxon>
        <taxon>Viridiplantae</taxon>
        <taxon>Streptophyta</taxon>
        <taxon>Embryophyta</taxon>
        <taxon>Tracheophyta</taxon>
        <taxon>Spermatophyta</taxon>
        <taxon>Magnoliopsida</taxon>
        <taxon>eudicotyledons</taxon>
        <taxon>Gunneridae</taxon>
        <taxon>Pentapetalae</taxon>
        <taxon>rosids</taxon>
        <taxon>fabids</taxon>
        <taxon>Fabales</taxon>
        <taxon>Fabaceae</taxon>
        <taxon>Caesalpinioideae</taxon>
        <taxon>Cassia clade</taxon>
        <taxon>Senna</taxon>
    </lineage>
</organism>
<dbReference type="InterPro" id="IPR036770">
    <property type="entry name" value="Ankyrin_rpt-contain_sf"/>
</dbReference>
<dbReference type="PROSITE" id="PS50088">
    <property type="entry name" value="ANK_REPEAT"/>
    <property type="match status" value="1"/>
</dbReference>
<feature type="repeat" description="ANK" evidence="2">
    <location>
        <begin position="78"/>
        <end position="110"/>
    </location>
</feature>
<gene>
    <name evidence="3" type="ORF">G2W53_005517</name>
</gene>
<name>A0A834X2A3_9FABA</name>
<sequence>MNVDDVHMLMESDESWRQICFDRMKRLQSKEIRSSEDPASQAQPIVPLLMRLPILEKQTLAELIAHHFPQLLSKKNIKGDTPLHVAARAKSSGVIRAILSHKDHIAQEQDEKLTELGNAYGNTRLCMRLLVANMLKGWIYCFKQINVWLIMGTTLSQTSMESLLYMLPYTNGRELRDEYRGTPLHYAAYIGYVEGVQGRKRDGLRASQCLRPKGKRMMRIL</sequence>
<keyword evidence="2" id="KW-0040">ANK repeat</keyword>
<comment type="subcellular location">
    <subcellularLocation>
        <location evidence="1">Cell membrane</location>
        <topology evidence="1">Peripheral membrane protein</topology>
        <orientation evidence="1">Cytoplasmic side</orientation>
    </subcellularLocation>
</comment>
<dbReference type="AlphaFoldDB" id="A0A834X2A3"/>
<protein>
    <submittedName>
        <fullName evidence="3">Protein ACCELERATED CELL DEATH 6</fullName>
    </submittedName>
</protein>
<dbReference type="SUPFAM" id="SSF48403">
    <property type="entry name" value="Ankyrin repeat"/>
    <property type="match status" value="1"/>
</dbReference>
<dbReference type="Gene3D" id="1.25.40.20">
    <property type="entry name" value="Ankyrin repeat-containing domain"/>
    <property type="match status" value="1"/>
</dbReference>
<accession>A0A834X2A3</accession>
<dbReference type="PROSITE" id="PS50297">
    <property type="entry name" value="ANK_REP_REGION"/>
    <property type="match status" value="1"/>
</dbReference>
<evidence type="ECO:0000256" key="2">
    <source>
        <dbReference type="PROSITE-ProRule" id="PRU00023"/>
    </source>
</evidence>
<evidence type="ECO:0000256" key="1">
    <source>
        <dbReference type="ARBA" id="ARBA00004413"/>
    </source>
</evidence>
<evidence type="ECO:0000313" key="4">
    <source>
        <dbReference type="Proteomes" id="UP000634136"/>
    </source>
</evidence>
<comment type="caution">
    <text evidence="3">The sequence shown here is derived from an EMBL/GenBank/DDBJ whole genome shotgun (WGS) entry which is preliminary data.</text>
</comment>
<dbReference type="Pfam" id="PF00023">
    <property type="entry name" value="Ank"/>
    <property type="match status" value="1"/>
</dbReference>
<dbReference type="EMBL" id="JAAIUW010000003">
    <property type="protein sequence ID" value="KAF7837035.1"/>
    <property type="molecule type" value="Genomic_DNA"/>
</dbReference>
<dbReference type="InterPro" id="IPR002110">
    <property type="entry name" value="Ankyrin_rpt"/>
</dbReference>
<reference evidence="3" key="1">
    <citation type="submission" date="2020-09" db="EMBL/GenBank/DDBJ databases">
        <title>Genome-Enabled Discovery of Anthraquinone Biosynthesis in Senna tora.</title>
        <authorList>
            <person name="Kang S.-H."/>
            <person name="Pandey R.P."/>
            <person name="Lee C.-M."/>
            <person name="Sim J.-S."/>
            <person name="Jeong J.-T."/>
            <person name="Choi B.-S."/>
            <person name="Jung M."/>
            <person name="Ginzburg D."/>
            <person name="Zhao K."/>
            <person name="Won S.Y."/>
            <person name="Oh T.-J."/>
            <person name="Yu Y."/>
            <person name="Kim N.-H."/>
            <person name="Lee O.R."/>
            <person name="Lee T.-H."/>
            <person name="Bashyal P."/>
            <person name="Kim T.-S."/>
            <person name="Lee W.-H."/>
            <person name="Kawkins C."/>
            <person name="Kim C.-K."/>
            <person name="Kim J.S."/>
            <person name="Ahn B.O."/>
            <person name="Rhee S.Y."/>
            <person name="Sohng J.K."/>
        </authorList>
    </citation>
    <scope>NUCLEOTIDE SEQUENCE</scope>
    <source>
        <tissue evidence="3">Leaf</tissue>
    </source>
</reference>
<keyword evidence="4" id="KW-1185">Reference proteome</keyword>
<dbReference type="Proteomes" id="UP000634136">
    <property type="component" value="Unassembled WGS sequence"/>
</dbReference>